<dbReference type="InterPro" id="IPR002347">
    <property type="entry name" value="SDR_fam"/>
</dbReference>
<proteinExistence type="inferred from homology"/>
<accession>A0A9W9XV44</accession>
<dbReference type="GO" id="GO:0005737">
    <property type="term" value="C:cytoplasm"/>
    <property type="evidence" value="ECO:0007669"/>
    <property type="project" value="TreeGrafter"/>
</dbReference>
<dbReference type="SUPFAM" id="SSF51735">
    <property type="entry name" value="NAD(P)-binding Rossmann-fold domains"/>
    <property type="match status" value="1"/>
</dbReference>
<dbReference type="OrthoDB" id="9876299at2759"/>
<reference evidence="4" key="2">
    <citation type="journal article" date="2023" name="IMA Fungus">
        <title>Comparative genomic study of the Penicillium genus elucidates a diverse pangenome and 15 lateral gene transfer events.</title>
        <authorList>
            <person name="Petersen C."/>
            <person name="Sorensen T."/>
            <person name="Nielsen M.R."/>
            <person name="Sondergaard T.E."/>
            <person name="Sorensen J.L."/>
            <person name="Fitzpatrick D.A."/>
            <person name="Frisvad J.C."/>
            <person name="Nielsen K.L."/>
        </authorList>
    </citation>
    <scope>NUCLEOTIDE SEQUENCE</scope>
    <source>
        <strain evidence="4">IBT 29495</strain>
    </source>
</reference>
<keyword evidence="3" id="KW-0560">Oxidoreductase</keyword>
<dbReference type="InterPro" id="IPR036291">
    <property type="entry name" value="NAD(P)-bd_dom_sf"/>
</dbReference>
<comment type="caution">
    <text evidence="4">The sequence shown here is derived from an EMBL/GenBank/DDBJ whole genome shotgun (WGS) entry which is preliminary data.</text>
</comment>
<name>A0A9W9XV44_9EURO</name>
<evidence type="ECO:0000256" key="2">
    <source>
        <dbReference type="ARBA" id="ARBA00022857"/>
    </source>
</evidence>
<evidence type="ECO:0000256" key="3">
    <source>
        <dbReference type="ARBA" id="ARBA00023002"/>
    </source>
</evidence>
<dbReference type="CDD" id="cd05325">
    <property type="entry name" value="carb_red_sniffer_like_SDR_c"/>
    <property type="match status" value="1"/>
</dbReference>
<evidence type="ECO:0000313" key="5">
    <source>
        <dbReference type="Proteomes" id="UP001149954"/>
    </source>
</evidence>
<evidence type="ECO:0000256" key="1">
    <source>
        <dbReference type="ARBA" id="ARBA00006484"/>
    </source>
</evidence>
<gene>
    <name evidence="4" type="ORF">N7463_006809</name>
</gene>
<keyword evidence="2" id="KW-0521">NADP</keyword>
<evidence type="ECO:0000313" key="4">
    <source>
        <dbReference type="EMBL" id="KAJ5503935.1"/>
    </source>
</evidence>
<dbReference type="Proteomes" id="UP001149954">
    <property type="component" value="Unassembled WGS sequence"/>
</dbReference>
<comment type="similarity">
    <text evidence="1">Belongs to the short-chain dehydrogenases/reductases (SDR) family.</text>
</comment>
<dbReference type="AlphaFoldDB" id="A0A9W9XV44"/>
<dbReference type="EMBL" id="JAPWDS010000003">
    <property type="protein sequence ID" value="KAJ5503935.1"/>
    <property type="molecule type" value="Genomic_DNA"/>
</dbReference>
<dbReference type="GO" id="GO:0016491">
    <property type="term" value="F:oxidoreductase activity"/>
    <property type="evidence" value="ECO:0007669"/>
    <property type="project" value="UniProtKB-KW"/>
</dbReference>
<reference evidence="4" key="1">
    <citation type="submission" date="2022-12" db="EMBL/GenBank/DDBJ databases">
        <authorList>
            <person name="Petersen C."/>
        </authorList>
    </citation>
    <scope>NUCLEOTIDE SEQUENCE</scope>
    <source>
        <strain evidence="4">IBT 29495</strain>
    </source>
</reference>
<sequence>MANTIYLITGASRGIGRALVEKFLARPNTTVIAAVRDPTGAPSQSLESFSKDDSSRLIVVKIDSKSPTDPAAAVETLQTEHGLDRIDVVIANAGIAKELLPIREASFSAIREHVEVNAYGPIYLFQAVYSLLKKSAKPTFVGVGSPLGTIADMKQRPYPCTAYGSSKAILHWIVCKIHYENEEFVSFVVDPGFVQTEMGNGGARTFGLEKAPQTIEESVVGIVKTIDEGTRESVGAQMHAWDGTQSPW</sequence>
<protein>
    <submittedName>
        <fullName evidence="4">Short-chain dehydrogenase/reductase SDR</fullName>
    </submittedName>
</protein>
<dbReference type="Gene3D" id="3.40.50.720">
    <property type="entry name" value="NAD(P)-binding Rossmann-like Domain"/>
    <property type="match status" value="1"/>
</dbReference>
<organism evidence="4 5">
    <name type="scientific">Penicillium fimorum</name>
    <dbReference type="NCBI Taxonomy" id="1882269"/>
    <lineage>
        <taxon>Eukaryota</taxon>
        <taxon>Fungi</taxon>
        <taxon>Dikarya</taxon>
        <taxon>Ascomycota</taxon>
        <taxon>Pezizomycotina</taxon>
        <taxon>Eurotiomycetes</taxon>
        <taxon>Eurotiomycetidae</taxon>
        <taxon>Eurotiales</taxon>
        <taxon>Aspergillaceae</taxon>
        <taxon>Penicillium</taxon>
    </lineage>
</organism>
<dbReference type="PANTHER" id="PTHR43544">
    <property type="entry name" value="SHORT-CHAIN DEHYDROGENASE/REDUCTASE"/>
    <property type="match status" value="1"/>
</dbReference>
<dbReference type="PRINTS" id="PR00081">
    <property type="entry name" value="GDHRDH"/>
</dbReference>
<dbReference type="PANTHER" id="PTHR43544:SF7">
    <property type="entry name" value="NADB-LER2"/>
    <property type="match status" value="1"/>
</dbReference>
<dbReference type="Pfam" id="PF00106">
    <property type="entry name" value="adh_short"/>
    <property type="match status" value="1"/>
</dbReference>
<keyword evidence="5" id="KW-1185">Reference proteome</keyword>
<dbReference type="InterPro" id="IPR051468">
    <property type="entry name" value="Fungal_SecMetab_SDRs"/>
</dbReference>